<gene>
    <name evidence="1" type="ordered locus">Ecaj_0802</name>
</gene>
<evidence type="ECO:0000313" key="2">
    <source>
        <dbReference type="Proteomes" id="UP000000435"/>
    </source>
</evidence>
<organism evidence="1 2">
    <name type="scientific">Ehrlichia canis (strain Jake)</name>
    <dbReference type="NCBI Taxonomy" id="269484"/>
    <lineage>
        <taxon>Bacteria</taxon>
        <taxon>Pseudomonadati</taxon>
        <taxon>Pseudomonadota</taxon>
        <taxon>Alphaproteobacteria</taxon>
        <taxon>Rickettsiales</taxon>
        <taxon>Anaplasmataceae</taxon>
        <taxon>Ehrlichia</taxon>
    </lineage>
</organism>
<accession>A0ACA6AWA7</accession>
<dbReference type="EMBL" id="CP000107">
    <property type="protein sequence ID" value="AAZ68833.1"/>
    <property type="molecule type" value="Genomic_DNA"/>
</dbReference>
<sequence>MHQGNKHSREIHTLLVTYNPKQVNNKTLYLTTTHKTHHPLTYKNIKVEQFHLLPHHYSEVSVYKFINKANSIYKFIIYKHSTHTNILNKFLVSYLFFNNTR</sequence>
<name>A0ACA6AWA7_EHRCJ</name>
<evidence type="ECO:0000313" key="1">
    <source>
        <dbReference type="EMBL" id="AAZ68833.1"/>
    </source>
</evidence>
<proteinExistence type="predicted"/>
<protein>
    <submittedName>
        <fullName evidence="1">Uncharacterized protein</fullName>
    </submittedName>
</protein>
<keyword evidence="2" id="KW-1185">Reference proteome</keyword>
<reference evidence="2" key="1">
    <citation type="journal article" date="2006" name="J. Bacteriol.">
        <title>The genome of the obligately intracellular bacterium Ehrlichia canis reveals themes of complex membrane structure and immune evasion strategies.</title>
        <authorList>
            <person name="Mavromatis K."/>
            <person name="Doyle C.K."/>
            <person name="Lykidis A."/>
            <person name="Ivanova N."/>
            <person name="Francino M.P."/>
            <person name="Chain P."/>
            <person name="Shin M."/>
            <person name="Malfatti S."/>
            <person name="Larimer F."/>
            <person name="Copeland A."/>
            <person name="Detter J.C."/>
            <person name="Land M."/>
            <person name="Richardson P.M."/>
            <person name="Yu X.J."/>
            <person name="Walker D.H."/>
            <person name="McBride J.W."/>
            <person name="Kyrpides N.C."/>
        </authorList>
    </citation>
    <scope>NUCLEOTIDE SEQUENCE [LARGE SCALE GENOMIC DNA]</scope>
    <source>
        <strain evidence="2">Jake</strain>
    </source>
</reference>
<dbReference type="Proteomes" id="UP000000435">
    <property type="component" value="Chromosome"/>
</dbReference>